<gene>
    <name evidence="1" type="ORF">ISU10_19175</name>
</gene>
<dbReference type="EMBL" id="JADKPO010000034">
    <property type="protein sequence ID" value="MBF4769899.1"/>
    <property type="molecule type" value="Genomic_DNA"/>
</dbReference>
<name>A0A930VLV5_9ACTN</name>
<dbReference type="RefSeq" id="WP_194698047.1">
    <property type="nucleotide sequence ID" value="NZ_JADKPO010000034.1"/>
</dbReference>
<sequence length="258" mass="28042">MRMRLVGAAVLVAAGSVAAYVMMSGPSYSDGPMPSVRGALGCKGEVYVARQVARQATGEPSAEAALQSGLLSTEQWWLETDAVRVAHNAKNKVLYVYDVDASARFSAIVERDDDSQWRLTSWAMCDPDALTNSQAEAIGYGVWLDAAGAPVPTDRVMSLHGSDRCGWQDVGFILLNRDADKPLVLVNDPGRHFTDKQLMSTYSGHATLPDDARDSGWRRGGFSLWTQPFGDAAYLVNLADPSDVVRLPRARFVITCQE</sequence>
<organism evidence="1 2">
    <name type="scientific">Nocardioides agariphilus</name>
    <dbReference type="NCBI Taxonomy" id="433664"/>
    <lineage>
        <taxon>Bacteria</taxon>
        <taxon>Bacillati</taxon>
        <taxon>Actinomycetota</taxon>
        <taxon>Actinomycetes</taxon>
        <taxon>Propionibacteriales</taxon>
        <taxon>Nocardioidaceae</taxon>
        <taxon>Nocardioides</taxon>
    </lineage>
</organism>
<keyword evidence="2" id="KW-1185">Reference proteome</keyword>
<evidence type="ECO:0000313" key="1">
    <source>
        <dbReference type="EMBL" id="MBF4769899.1"/>
    </source>
</evidence>
<protein>
    <submittedName>
        <fullName evidence="1">Uncharacterized protein</fullName>
    </submittedName>
</protein>
<proteinExistence type="predicted"/>
<dbReference type="Proteomes" id="UP000660668">
    <property type="component" value="Unassembled WGS sequence"/>
</dbReference>
<accession>A0A930VLV5</accession>
<reference evidence="1" key="1">
    <citation type="submission" date="2020-11" db="EMBL/GenBank/DDBJ databases">
        <title>Nocardioides cynanchi sp. nov., isolated from soil of rhizosphere of Cynanchum wilfordii.</title>
        <authorList>
            <person name="Lee J.-S."/>
            <person name="Suh M.K."/>
            <person name="Kim J.-S."/>
        </authorList>
    </citation>
    <scope>NUCLEOTIDE SEQUENCE</scope>
    <source>
        <strain evidence="1">KCTC 19276</strain>
    </source>
</reference>
<evidence type="ECO:0000313" key="2">
    <source>
        <dbReference type="Proteomes" id="UP000660668"/>
    </source>
</evidence>
<dbReference type="AlphaFoldDB" id="A0A930VLV5"/>
<comment type="caution">
    <text evidence="1">The sequence shown here is derived from an EMBL/GenBank/DDBJ whole genome shotgun (WGS) entry which is preliminary data.</text>
</comment>